<feature type="compositionally biased region" description="Gly residues" evidence="1">
    <location>
        <begin position="38"/>
        <end position="48"/>
    </location>
</feature>
<evidence type="ECO:0000256" key="1">
    <source>
        <dbReference type="SAM" id="MobiDB-lite"/>
    </source>
</evidence>
<gene>
    <name evidence="2" type="ORF">GW15_0201530</name>
</gene>
<evidence type="ECO:0000313" key="3">
    <source>
        <dbReference type="Proteomes" id="UP000028012"/>
    </source>
</evidence>
<evidence type="ECO:0000313" key="2">
    <source>
        <dbReference type="EMBL" id="KGE53548.1"/>
    </source>
</evidence>
<comment type="caution">
    <text evidence="2">The sequence shown here is derived from an EMBL/GenBank/DDBJ whole genome shotgun (WGS) entry which is preliminary data.</text>
</comment>
<dbReference type="EMBL" id="JPHD02000015">
    <property type="protein sequence ID" value="KGE53548.1"/>
    <property type="molecule type" value="Genomic_DNA"/>
</dbReference>
<name>A0A098Q3T0_9XANT</name>
<proteinExistence type="predicted"/>
<protein>
    <submittedName>
        <fullName evidence="2">Uncharacterized protein</fullName>
    </submittedName>
</protein>
<feature type="region of interest" description="Disordered" evidence="1">
    <location>
        <begin position="1"/>
        <end position="48"/>
    </location>
</feature>
<dbReference type="AlphaFoldDB" id="A0A098Q3T0"/>
<dbReference type="Proteomes" id="UP000028012">
    <property type="component" value="Unassembled WGS sequence"/>
</dbReference>
<organism evidence="2 3">
    <name type="scientific">Xanthomonas axonopodis pv. vasculorum</name>
    <dbReference type="NCBI Taxonomy" id="325777"/>
    <lineage>
        <taxon>Bacteria</taxon>
        <taxon>Pseudomonadati</taxon>
        <taxon>Pseudomonadota</taxon>
        <taxon>Gammaproteobacteria</taxon>
        <taxon>Lysobacterales</taxon>
        <taxon>Lysobacteraceae</taxon>
        <taxon>Xanthomonas</taxon>
    </lineage>
</organism>
<dbReference type="HOGENOM" id="CLU_3241453_0_0_6"/>
<sequence>MPGMAELMDGAIQQAAQPARQGMSMCMPKCKPPPPPGSGGDAGYRGGM</sequence>
<accession>A0A098Q3T0</accession>
<reference evidence="2 3" key="1">
    <citation type="submission" date="2014-09" db="EMBL/GenBank/DDBJ databases">
        <title>A draft genome sequence for Xanthomonas axonopodis pv. vasculorum NCPPB 900.</title>
        <authorList>
            <person name="Harrison J."/>
            <person name="Studholme D.J."/>
        </authorList>
    </citation>
    <scope>NUCLEOTIDE SEQUENCE [LARGE SCALE GENOMIC DNA]</scope>
    <source>
        <strain evidence="2 3">NCPPB 900</strain>
    </source>
</reference>